<name>A0A2P2MZ74_RHIMU</name>
<reference evidence="1" key="1">
    <citation type="submission" date="2018-02" db="EMBL/GenBank/DDBJ databases">
        <title>Rhizophora mucronata_Transcriptome.</title>
        <authorList>
            <person name="Meera S.P."/>
            <person name="Sreeshan A."/>
            <person name="Augustine A."/>
        </authorList>
    </citation>
    <scope>NUCLEOTIDE SEQUENCE</scope>
    <source>
        <tissue evidence="1">Leaf</tissue>
    </source>
</reference>
<sequence>MSRRRFSPVKVARLRPPGERSQALYIMRNLPDFTRSIPYNTGSRSFLQAFGQRRHLGILFSAVGRLNAVDGHGVFTDI</sequence>
<proteinExistence type="predicted"/>
<dbReference type="EMBL" id="GGEC01055020">
    <property type="protein sequence ID" value="MBX35504.1"/>
    <property type="molecule type" value="Transcribed_RNA"/>
</dbReference>
<accession>A0A2P2MZ74</accession>
<evidence type="ECO:0000313" key="1">
    <source>
        <dbReference type="EMBL" id="MBX35504.1"/>
    </source>
</evidence>
<dbReference type="AlphaFoldDB" id="A0A2P2MZ74"/>
<organism evidence="1">
    <name type="scientific">Rhizophora mucronata</name>
    <name type="common">Asiatic mangrove</name>
    <dbReference type="NCBI Taxonomy" id="61149"/>
    <lineage>
        <taxon>Eukaryota</taxon>
        <taxon>Viridiplantae</taxon>
        <taxon>Streptophyta</taxon>
        <taxon>Embryophyta</taxon>
        <taxon>Tracheophyta</taxon>
        <taxon>Spermatophyta</taxon>
        <taxon>Magnoliopsida</taxon>
        <taxon>eudicotyledons</taxon>
        <taxon>Gunneridae</taxon>
        <taxon>Pentapetalae</taxon>
        <taxon>rosids</taxon>
        <taxon>fabids</taxon>
        <taxon>Malpighiales</taxon>
        <taxon>Rhizophoraceae</taxon>
        <taxon>Rhizophora</taxon>
    </lineage>
</organism>
<protein>
    <submittedName>
        <fullName evidence="1">Respiratory burst oxidase C family protein</fullName>
    </submittedName>
</protein>